<evidence type="ECO:0000256" key="3">
    <source>
        <dbReference type="ARBA" id="ARBA00023163"/>
    </source>
</evidence>
<feature type="domain" description="HTH tetR-type" evidence="5">
    <location>
        <begin position="10"/>
        <end position="70"/>
    </location>
</feature>
<dbReference type="GO" id="GO:0003700">
    <property type="term" value="F:DNA-binding transcription factor activity"/>
    <property type="evidence" value="ECO:0007669"/>
    <property type="project" value="TreeGrafter"/>
</dbReference>
<name>W0LAV4_9GAMM</name>
<evidence type="ECO:0000256" key="2">
    <source>
        <dbReference type="ARBA" id="ARBA00023125"/>
    </source>
</evidence>
<reference evidence="6 7" key="1">
    <citation type="submission" date="2014-01" db="EMBL/GenBank/DDBJ databases">
        <title>Isolation of Serratia multitudinisentens RB-25 from Ex-Landfill site.</title>
        <authorList>
            <person name="Robson E.H.J."/>
        </authorList>
    </citation>
    <scope>NUCLEOTIDE SEQUENCE [LARGE SCALE GENOMIC DNA]</scope>
    <source>
        <strain evidence="6 7">RB-25</strain>
    </source>
</reference>
<dbReference type="PATRIC" id="fig|1441930.4.peg.3191"/>
<dbReference type="AlphaFoldDB" id="W0LAV4"/>
<dbReference type="HOGENOM" id="CLU_069356_40_3_6"/>
<dbReference type="PROSITE" id="PS50977">
    <property type="entry name" value="HTH_TETR_2"/>
    <property type="match status" value="1"/>
</dbReference>
<dbReference type="PANTHER" id="PTHR30055:SF234">
    <property type="entry name" value="HTH-TYPE TRANSCRIPTIONAL REGULATOR BETI"/>
    <property type="match status" value="1"/>
</dbReference>
<dbReference type="Proteomes" id="UP000019030">
    <property type="component" value="Chromosome"/>
</dbReference>
<evidence type="ECO:0000256" key="4">
    <source>
        <dbReference type="PROSITE-ProRule" id="PRU00335"/>
    </source>
</evidence>
<protein>
    <submittedName>
        <fullName evidence="6">TetR family transcriptional regulator</fullName>
    </submittedName>
</protein>
<dbReference type="InterPro" id="IPR025996">
    <property type="entry name" value="MT1864/Rv1816-like_C"/>
</dbReference>
<sequence>MVRPHKAQALDIPRRAIEVTIDLLAEQDAATLTMAEVASRIGCRAPALYNHFRNRDALLRAVHDEGFQRLYASKLNVLEQHGGEVMDRLREGGLAYLAFAHDNPALYRLMFFPPQIEGVGVQPFSSDPARKAFEFLHTNVVEIQQIGYLAGQDPAEVAFTLWSTVHGAALLATQGRSPAAEKNVQAFAQATVNTIMMLIAGSRTI</sequence>
<dbReference type="InterPro" id="IPR050109">
    <property type="entry name" value="HTH-type_TetR-like_transc_reg"/>
</dbReference>
<dbReference type="Gene3D" id="1.10.357.10">
    <property type="entry name" value="Tetracycline Repressor, domain 2"/>
    <property type="match status" value="1"/>
</dbReference>
<dbReference type="GO" id="GO:0000976">
    <property type="term" value="F:transcription cis-regulatory region binding"/>
    <property type="evidence" value="ECO:0007669"/>
    <property type="project" value="TreeGrafter"/>
</dbReference>
<evidence type="ECO:0000313" key="6">
    <source>
        <dbReference type="EMBL" id="AHG20968.1"/>
    </source>
</evidence>
<gene>
    <name evidence="6" type="ORF">Z042_16185</name>
</gene>
<keyword evidence="1" id="KW-0805">Transcription regulation</keyword>
<evidence type="ECO:0000259" key="5">
    <source>
        <dbReference type="PROSITE" id="PS50977"/>
    </source>
</evidence>
<keyword evidence="3" id="KW-0804">Transcription</keyword>
<dbReference type="eggNOG" id="COG1309">
    <property type="taxonomic scope" value="Bacteria"/>
</dbReference>
<keyword evidence="7" id="KW-1185">Reference proteome</keyword>
<dbReference type="KEGG" id="sfo:Z042_16185"/>
<evidence type="ECO:0000313" key="7">
    <source>
        <dbReference type="Proteomes" id="UP000019030"/>
    </source>
</evidence>
<dbReference type="InterPro" id="IPR036271">
    <property type="entry name" value="Tet_transcr_reg_TetR-rel_C_sf"/>
</dbReference>
<dbReference type="RefSeq" id="WP_024913722.1">
    <property type="nucleotide sequence ID" value="NZ_CP007044.2"/>
</dbReference>
<dbReference type="Pfam" id="PF13305">
    <property type="entry name" value="TetR_C_33"/>
    <property type="match status" value="1"/>
</dbReference>
<proteinExistence type="predicted"/>
<organism evidence="6 7">
    <name type="scientific">Chania multitudinisentens RB-25</name>
    <dbReference type="NCBI Taxonomy" id="1441930"/>
    <lineage>
        <taxon>Bacteria</taxon>
        <taxon>Pseudomonadati</taxon>
        <taxon>Pseudomonadota</taxon>
        <taxon>Gammaproteobacteria</taxon>
        <taxon>Enterobacterales</taxon>
        <taxon>Yersiniaceae</taxon>
        <taxon>Chania</taxon>
    </lineage>
</organism>
<keyword evidence="2 4" id="KW-0238">DNA-binding</keyword>
<dbReference type="Pfam" id="PF00440">
    <property type="entry name" value="TetR_N"/>
    <property type="match status" value="1"/>
</dbReference>
<dbReference type="OrthoDB" id="5293556at2"/>
<dbReference type="EMBL" id="CP007044">
    <property type="protein sequence ID" value="AHG20968.1"/>
    <property type="molecule type" value="Genomic_DNA"/>
</dbReference>
<dbReference type="InterPro" id="IPR001647">
    <property type="entry name" value="HTH_TetR"/>
</dbReference>
<evidence type="ECO:0000256" key="1">
    <source>
        <dbReference type="ARBA" id="ARBA00023015"/>
    </source>
</evidence>
<dbReference type="SUPFAM" id="SSF46689">
    <property type="entry name" value="Homeodomain-like"/>
    <property type="match status" value="1"/>
</dbReference>
<reference evidence="6 7" key="2">
    <citation type="submission" date="2015-03" db="EMBL/GenBank/DDBJ databases">
        <authorList>
            <person name="Chan K.-G."/>
        </authorList>
    </citation>
    <scope>NUCLEOTIDE SEQUENCE [LARGE SCALE GENOMIC DNA]</scope>
    <source>
        <strain evidence="6 7">RB-25</strain>
    </source>
</reference>
<dbReference type="SUPFAM" id="SSF48498">
    <property type="entry name" value="Tetracyclin repressor-like, C-terminal domain"/>
    <property type="match status" value="1"/>
</dbReference>
<dbReference type="InterPro" id="IPR009057">
    <property type="entry name" value="Homeodomain-like_sf"/>
</dbReference>
<accession>W0LAV4</accession>
<feature type="DNA-binding region" description="H-T-H motif" evidence="4">
    <location>
        <begin position="33"/>
        <end position="52"/>
    </location>
</feature>
<dbReference type="PANTHER" id="PTHR30055">
    <property type="entry name" value="HTH-TYPE TRANSCRIPTIONAL REGULATOR RUTR"/>
    <property type="match status" value="1"/>
</dbReference>